<dbReference type="AlphaFoldDB" id="A0A154L298"/>
<proteinExistence type="predicted"/>
<sequence>MRRIVVTYWLIRSQLRHPKRTAAIHIPKDFIFLIGPGGVGKTKTAKQLAPRLGYDCIDLDDYFCEQVENIRVFIANYGYREYVIANARCFREIVQNCQRDTVISLSSGFLIIEEAAEVVEANREAVERLGTTVLLTPSHDSQKAADIVAKRQSERGLGLNEHQERQKFLARMRVYERFAQHIEISSDDPADIADRIVRKIVPQSAVDGIRTGLKQIIEGQGQDAGSFFKELGAPHK</sequence>
<dbReference type="InterPro" id="IPR027417">
    <property type="entry name" value="P-loop_NTPase"/>
</dbReference>
<accession>A0A154L298</accession>
<dbReference type="SUPFAM" id="SSF52540">
    <property type="entry name" value="P-loop containing nucleoside triphosphate hydrolases"/>
    <property type="match status" value="1"/>
</dbReference>
<comment type="caution">
    <text evidence="1">The sequence shown here is derived from an EMBL/GenBank/DDBJ whole genome shotgun (WGS) entry which is preliminary data.</text>
</comment>
<dbReference type="EMBL" id="LPVY01000021">
    <property type="protein sequence ID" value="KZB62130.1"/>
    <property type="molecule type" value="Genomic_DNA"/>
</dbReference>
<evidence type="ECO:0000313" key="2">
    <source>
        <dbReference type="Proteomes" id="UP000076335"/>
    </source>
</evidence>
<reference evidence="1 2" key="1">
    <citation type="submission" date="2015-12" db="EMBL/GenBank/DDBJ databases">
        <title>Genome sequence of Thalassospira lucentensis MCCC 1A02072.</title>
        <authorList>
            <person name="Lu L."/>
            <person name="Lai Q."/>
            <person name="Shao Z."/>
            <person name="Qian P."/>
        </authorList>
    </citation>
    <scope>NUCLEOTIDE SEQUENCE [LARGE SCALE GENOMIC DNA]</scope>
    <source>
        <strain evidence="1 2">MCCC 1A02072</strain>
    </source>
</reference>
<dbReference type="Proteomes" id="UP000076335">
    <property type="component" value="Unassembled WGS sequence"/>
</dbReference>
<dbReference type="InterPro" id="IPR031322">
    <property type="entry name" value="Shikimate/glucono_kinase"/>
</dbReference>
<protein>
    <recommendedName>
        <fullName evidence="3">Shikimate kinase</fullName>
    </recommendedName>
</protein>
<dbReference type="Gene3D" id="3.40.50.300">
    <property type="entry name" value="P-loop containing nucleotide triphosphate hydrolases"/>
    <property type="match status" value="1"/>
</dbReference>
<evidence type="ECO:0000313" key="1">
    <source>
        <dbReference type="EMBL" id="KZB62130.1"/>
    </source>
</evidence>
<name>A0A154L298_9PROT</name>
<evidence type="ECO:0008006" key="3">
    <source>
        <dbReference type="Google" id="ProtNLM"/>
    </source>
</evidence>
<organism evidence="1 2">
    <name type="scientific">Thalassospira lucentensis</name>
    <dbReference type="NCBI Taxonomy" id="168935"/>
    <lineage>
        <taxon>Bacteria</taxon>
        <taxon>Pseudomonadati</taxon>
        <taxon>Pseudomonadota</taxon>
        <taxon>Alphaproteobacteria</taxon>
        <taxon>Rhodospirillales</taxon>
        <taxon>Thalassospiraceae</taxon>
        <taxon>Thalassospira</taxon>
    </lineage>
</organism>
<dbReference type="OrthoDB" id="7069202at2"/>
<dbReference type="Pfam" id="PF01202">
    <property type="entry name" value="SKI"/>
    <property type="match status" value="1"/>
</dbReference>
<gene>
    <name evidence="1" type="ORF">AUP42_04010</name>
</gene>